<evidence type="ECO:0000313" key="4">
    <source>
        <dbReference type="EMBL" id="KAK9067423.1"/>
    </source>
</evidence>
<dbReference type="InterPro" id="IPR006868">
    <property type="entry name" value="DUF630"/>
</dbReference>
<dbReference type="EMBL" id="JBCNJP010000015">
    <property type="protein sequence ID" value="KAK9067423.1"/>
    <property type="molecule type" value="Genomic_DNA"/>
</dbReference>
<feature type="domain" description="DUF630" evidence="3">
    <location>
        <begin position="1"/>
        <end position="67"/>
    </location>
</feature>
<evidence type="ECO:0000259" key="3">
    <source>
        <dbReference type="Pfam" id="PF04783"/>
    </source>
</evidence>
<evidence type="ECO:0008006" key="6">
    <source>
        <dbReference type="Google" id="ProtNLM"/>
    </source>
</evidence>
<protein>
    <recommendedName>
        <fullName evidence="6">DUF632 domain-containing protein</fullName>
    </recommendedName>
</protein>
<feature type="domain" description="DUF632" evidence="2">
    <location>
        <begin position="209"/>
        <end position="515"/>
    </location>
</feature>
<reference evidence="4 5" key="1">
    <citation type="submission" date="2024-04" db="EMBL/GenBank/DDBJ databases">
        <title>The reference genome of an endangered Asteraceae, Deinandra increscens subsp. villosa, native to the Central Coast of California.</title>
        <authorList>
            <person name="Guilliams M."/>
            <person name="Hasenstab-Lehman K."/>
            <person name="Meyer R."/>
            <person name="Mcevoy S."/>
        </authorList>
    </citation>
    <scope>NUCLEOTIDE SEQUENCE [LARGE SCALE GENOMIC DNA]</scope>
    <source>
        <tissue evidence="4">Leaf</tissue>
    </source>
</reference>
<dbReference type="InterPro" id="IPR006867">
    <property type="entry name" value="DUF632"/>
</dbReference>
<dbReference type="Proteomes" id="UP001408789">
    <property type="component" value="Unassembled WGS sequence"/>
</dbReference>
<dbReference type="PANTHER" id="PTHR21450:SF52">
    <property type="entry name" value="NITRATE REGULATORY GENE2 PROTEIN"/>
    <property type="match status" value="1"/>
</dbReference>
<accession>A0AAP0GXX0</accession>
<dbReference type="AlphaFoldDB" id="A0AAP0GXX0"/>
<organism evidence="4 5">
    <name type="scientific">Deinandra increscens subsp. villosa</name>
    <dbReference type="NCBI Taxonomy" id="3103831"/>
    <lineage>
        <taxon>Eukaryota</taxon>
        <taxon>Viridiplantae</taxon>
        <taxon>Streptophyta</taxon>
        <taxon>Embryophyta</taxon>
        <taxon>Tracheophyta</taxon>
        <taxon>Spermatophyta</taxon>
        <taxon>Magnoliopsida</taxon>
        <taxon>eudicotyledons</taxon>
        <taxon>Gunneridae</taxon>
        <taxon>Pentapetalae</taxon>
        <taxon>asterids</taxon>
        <taxon>campanulids</taxon>
        <taxon>Asterales</taxon>
        <taxon>Asteraceae</taxon>
        <taxon>Asteroideae</taxon>
        <taxon>Heliantheae alliance</taxon>
        <taxon>Madieae</taxon>
        <taxon>Madiinae</taxon>
        <taxon>Deinandra</taxon>
    </lineage>
</organism>
<dbReference type="Pfam" id="PF04783">
    <property type="entry name" value="DUF630"/>
    <property type="match status" value="1"/>
</dbReference>
<evidence type="ECO:0000256" key="1">
    <source>
        <dbReference type="SAM" id="MobiDB-lite"/>
    </source>
</evidence>
<dbReference type="Pfam" id="PF04782">
    <property type="entry name" value="DUF632"/>
    <property type="match status" value="1"/>
</dbReference>
<evidence type="ECO:0000259" key="2">
    <source>
        <dbReference type="Pfam" id="PF04782"/>
    </source>
</evidence>
<evidence type="ECO:0000313" key="5">
    <source>
        <dbReference type="Proteomes" id="UP001408789"/>
    </source>
</evidence>
<keyword evidence="5" id="KW-1185">Reference proteome</keyword>
<feature type="region of interest" description="Disordered" evidence="1">
    <location>
        <begin position="88"/>
        <end position="111"/>
    </location>
</feature>
<proteinExistence type="predicted"/>
<name>A0AAP0GXX0_9ASTR</name>
<comment type="caution">
    <text evidence="4">The sequence shown here is derived from an EMBL/GenBank/DDBJ whole genome shotgun (WGS) entry which is preliminary data.</text>
</comment>
<dbReference type="PANTHER" id="PTHR21450">
    <property type="entry name" value="PROTEIN ALTERED PHOSPHATE STARVATION RESPONSE 1"/>
    <property type="match status" value="1"/>
</dbReference>
<sequence>MGCAVSSFTKSAGADDDDDLIVSVCRDRKRQIKSAVDRRYALAGAHSRYNHSLYAVALALRLFVSRHSSSSSSSQFLITYPAPAPASSPYPTVHPHHTQSKPPAVKVNEEDNDDDTVCEHFHDDDDDVVDPTPPVVMTSADDHENQNGDFGGWDFFNYPFDKFLPNNGEEKSKAEEGGDVTVSVGECDKVTAGDVMDSPSPADDGRGELLEALKHVEDYFLKAYDCGVEFSKLLEINNVGPLDHLDSKAESTEKFIPAITWHKSAITRSPSCRSLLSSSSRGSSTWTGINMNHELFDETGGMESGSHLSTLGRLYAWEKKLYDEVKSGNDLKKIYDRKSSQLSSEKGGKKRGIEDQVNDLYSRILVNIKICDSISKRIEKVRDEELQPQLIELLRGLTKTWTVMMESHKTQSRIMFEVKTFPCADLANDKSRHLATLQLEAEIQNWRACFSGYISSMEAYIEALSNWAYRTIASEPKLETPPLVFTICRDWSTVTKNLPDQAVTFAMKRFAKDLRTLWAHQEIEHQQKRKVDRLVAESGKRVVGFEKEERNVIGYKSWNAKNKVDVLAEKKAQLDDYRTMVETEKAKHKDCVEETRRIVLVGFQTGFSSVFDSLTEFSEVCVRKYNAIAQNATVGSIRVHGS</sequence>
<gene>
    <name evidence="4" type="ORF">SSX86_014752</name>
</gene>